<dbReference type="InterPro" id="IPR009060">
    <property type="entry name" value="UBA-like_sf"/>
</dbReference>
<gene>
    <name evidence="3" type="ORF">D0Y65_022186</name>
</gene>
<dbReference type="Pfam" id="PF06972">
    <property type="entry name" value="GIP1_N"/>
    <property type="match status" value="1"/>
</dbReference>
<protein>
    <recommendedName>
        <fullName evidence="2">GBF-interacting protein 1 N-terminal domain-containing protein</fullName>
    </recommendedName>
</protein>
<feature type="compositionally biased region" description="Basic and acidic residues" evidence="1">
    <location>
        <begin position="69"/>
        <end position="81"/>
    </location>
</feature>
<feature type="compositionally biased region" description="Polar residues" evidence="1">
    <location>
        <begin position="111"/>
        <end position="122"/>
    </location>
</feature>
<evidence type="ECO:0000259" key="2">
    <source>
        <dbReference type="Pfam" id="PF06972"/>
    </source>
</evidence>
<name>A0A445JMN2_GLYSO</name>
<feature type="region of interest" description="Disordered" evidence="1">
    <location>
        <begin position="786"/>
        <end position="811"/>
    </location>
</feature>
<sequence length="811" mass="88617">MGSESRNRYGNGCGGDGGSGELVAAEKEMVQCVKEIVNCTECEIYAALEECDMDVNRAVEMLLSQDTFHEVKSKRERRREGAFNSRTSGNNGGLSHGGKTGTGSDDKVVQSGLTRETYNENGKANDKGEGGSVGASVMAPTTHVVRKCTKRDYFSIDNGRQSLITRHSVLDSAQASLGPEPSMTGMSKGCLSMADIVRMGTTSSQDTVSHNCNTSGGVSACGNSESSLPLPSQNHSEQQVFHDEWPATEQPIARNAQELNMSASSNANGPFEHPSLHVNAIGLHRNCELDTAPVSWGDVACDNDAFEKNESASISREHTVLSSNTGLRSHSNSNLRNTISSDHCSSYGHGEDVSSAASIFQRLSIGESKQKVPTFEDDPAVVIPIHLQALGADCSHLSFGTYNGSSTASSVLLNSNHLSKSDLEEKSAAVDDSSAQFLDASYVFQSDKQHGFDVLKGAAGDKNSDILSSDKQWFVKHIVPEETFENEHIIKASVSDPSLQKSHWENTSLPLKQPGVQSGNHLNFPRELYADSNSIPGDVLALLMSQSQTARHSNTVSSISNPAFSMSKVMEPGAFPLPMRSALPRDPTVHSSSHFHQLPDTKGYFSLPQNRSYNTTINSQLPFSGNTVYNQSPADMKYNLLQNRNEFLTNRLPPATARDAFGYGNLGSSIYSSGSFLSNPSPGHMMPSSNFNEILPSQYNGGRNINSIQQHGSFSHWDYGAEPRSLFIPKRTQSQYATPGYADLHHSETRVLEKYQQPGDFQDLPSKQLHPFWQRDNLHHSETRVLEEHQQPGDFQDLPSKQLHPFWQHDN</sequence>
<dbReference type="Gene3D" id="1.10.8.10">
    <property type="entry name" value="DNA helicase RuvA subunit, C-terminal domain"/>
    <property type="match status" value="1"/>
</dbReference>
<evidence type="ECO:0000313" key="3">
    <source>
        <dbReference type="EMBL" id="RZB99657.1"/>
    </source>
</evidence>
<evidence type="ECO:0000256" key="1">
    <source>
        <dbReference type="SAM" id="MobiDB-lite"/>
    </source>
</evidence>
<keyword evidence="4" id="KW-1185">Reference proteome</keyword>
<dbReference type="InterPro" id="IPR009719">
    <property type="entry name" value="GIP1_N"/>
</dbReference>
<comment type="caution">
    <text evidence="3">The sequence shown here is derived from an EMBL/GenBank/DDBJ whole genome shotgun (WGS) entry which is preliminary data.</text>
</comment>
<proteinExistence type="predicted"/>
<dbReference type="AlphaFoldDB" id="A0A445JMN2"/>
<evidence type="ECO:0000313" key="4">
    <source>
        <dbReference type="Proteomes" id="UP000289340"/>
    </source>
</evidence>
<reference evidence="3 4" key="1">
    <citation type="submission" date="2018-09" db="EMBL/GenBank/DDBJ databases">
        <title>A high-quality reference genome of wild soybean provides a powerful tool to mine soybean genomes.</title>
        <authorList>
            <person name="Xie M."/>
            <person name="Chung C.Y.L."/>
            <person name="Li M.-W."/>
            <person name="Wong F.-L."/>
            <person name="Chan T.-F."/>
            <person name="Lam H.-M."/>
        </authorList>
    </citation>
    <scope>NUCLEOTIDE SEQUENCE [LARGE SCALE GENOMIC DNA]</scope>
    <source>
        <strain evidence="4">cv. W05</strain>
        <tissue evidence="3">Hypocotyl of etiolated seedlings</tissue>
    </source>
</reference>
<dbReference type="PANTHER" id="PTHR46445:SF14">
    <property type="entry name" value="DUF1296 FAMILY PROTEIN"/>
    <property type="match status" value="1"/>
</dbReference>
<dbReference type="PANTHER" id="PTHR46445">
    <property type="entry name" value="RNA POLYMERASE II DEGRADATION FACTOR-LIKE PROTEIN (DUF1296)"/>
    <property type="match status" value="1"/>
</dbReference>
<feature type="domain" description="GBF-interacting protein 1 N-terminal" evidence="2">
    <location>
        <begin position="25"/>
        <end position="80"/>
    </location>
</feature>
<dbReference type="Gramene" id="XM_028390088.1">
    <property type="protein sequence ID" value="XP_028245889.1"/>
    <property type="gene ID" value="LOC114423357"/>
</dbReference>
<organism evidence="3 4">
    <name type="scientific">Glycine soja</name>
    <name type="common">Wild soybean</name>
    <dbReference type="NCBI Taxonomy" id="3848"/>
    <lineage>
        <taxon>Eukaryota</taxon>
        <taxon>Viridiplantae</taxon>
        <taxon>Streptophyta</taxon>
        <taxon>Embryophyta</taxon>
        <taxon>Tracheophyta</taxon>
        <taxon>Spermatophyta</taxon>
        <taxon>Magnoliopsida</taxon>
        <taxon>eudicotyledons</taxon>
        <taxon>Gunneridae</taxon>
        <taxon>Pentapetalae</taxon>
        <taxon>rosids</taxon>
        <taxon>fabids</taxon>
        <taxon>Fabales</taxon>
        <taxon>Fabaceae</taxon>
        <taxon>Papilionoideae</taxon>
        <taxon>50 kb inversion clade</taxon>
        <taxon>NPAAA clade</taxon>
        <taxon>indigoferoid/millettioid clade</taxon>
        <taxon>Phaseoleae</taxon>
        <taxon>Glycine</taxon>
        <taxon>Glycine subgen. Soja</taxon>
    </lineage>
</organism>
<feature type="region of interest" description="Disordered" evidence="1">
    <location>
        <begin position="69"/>
        <end position="138"/>
    </location>
</feature>
<feature type="compositionally biased region" description="Gly residues" evidence="1">
    <location>
        <begin position="90"/>
        <end position="101"/>
    </location>
</feature>
<dbReference type="EMBL" id="QZWG01000008">
    <property type="protein sequence ID" value="RZB99657.1"/>
    <property type="molecule type" value="Genomic_DNA"/>
</dbReference>
<dbReference type="SUPFAM" id="SSF46934">
    <property type="entry name" value="UBA-like"/>
    <property type="match status" value="1"/>
</dbReference>
<accession>A0A445JMN2</accession>
<dbReference type="Proteomes" id="UP000289340">
    <property type="component" value="Chromosome 8"/>
</dbReference>